<evidence type="ECO:0000256" key="2">
    <source>
        <dbReference type="SAM" id="MobiDB-lite"/>
    </source>
</evidence>
<protein>
    <submittedName>
        <fullName evidence="3">Uncharacterized protein</fullName>
    </submittedName>
</protein>
<feature type="compositionally biased region" description="Low complexity" evidence="2">
    <location>
        <begin position="1"/>
        <end position="28"/>
    </location>
</feature>
<gene>
    <name evidence="3" type="ORF">PPROV_000120800</name>
</gene>
<keyword evidence="4" id="KW-1185">Reference proteome</keyword>
<feature type="coiled-coil region" evidence="1">
    <location>
        <begin position="60"/>
        <end position="87"/>
    </location>
</feature>
<proteinExistence type="predicted"/>
<dbReference type="EMBL" id="BNJQ01000003">
    <property type="protein sequence ID" value="GHP02451.1"/>
    <property type="molecule type" value="Genomic_DNA"/>
</dbReference>
<sequence length="608" mass="67114">MAAAAASLLSSCPPSSSKSSLLSSSAASPPGPRRTTRSRRMTTTAPPSAAPAANPATTIMQEEERARAMATQQLKVWNARRQKMEARANSFAEAKAQQVMESFATTSDALAANFEEKVRERKSFAGAIPQQQQQVMSARQQDAEARAKAFAEAKAQMMGFAQENVAVKKAAATEHLHAAERELQELFENGGGAPKASVVAKLRSEINTLRQHAGPHYYTEEEGDTSAAAAASAVILEKRWSEKAPEPWNFAIPTFAFAFAFAEAHAEQQLMSSRQQDAEARAQAFAEAKAKQTRDAQARAKAFAEAKAQQQQMMRDTTTTEFRANAYPHHDQPQKYTTMTSQEEQVAAEIAAKLQEKTKQMADMEARARAQRQEQEQEARARAFAEAKAAQLSATAFTEEVEEEQVQQQEEARQNFAAFGLVGSVVDSIIAEKNARLEAQEKAEAEAKVVETARAQQRRMDLRMKSLKMALKAEQLAAEVKKIANSARNNCLAMESFDEEAAEAESDAVWATEINKAKAEARQRAEAEVTVNAAWNDELRRELEQYKRSEARMQAEARAHAFTKALVDNGLASSGLDVIPHEDGSFRITARHDDRHLQDNVRDYDWSM</sequence>
<accession>A0A830HA22</accession>
<feature type="compositionally biased region" description="Low complexity" evidence="2">
    <location>
        <begin position="41"/>
        <end position="56"/>
    </location>
</feature>
<comment type="caution">
    <text evidence="3">The sequence shown here is derived from an EMBL/GenBank/DDBJ whole genome shotgun (WGS) entry which is preliminary data.</text>
</comment>
<keyword evidence="1" id="KW-0175">Coiled coil</keyword>
<feature type="region of interest" description="Disordered" evidence="2">
    <location>
        <begin position="1"/>
        <end position="56"/>
    </location>
</feature>
<dbReference type="Proteomes" id="UP000660262">
    <property type="component" value="Unassembled WGS sequence"/>
</dbReference>
<feature type="coiled-coil region" evidence="1">
    <location>
        <begin position="347"/>
        <end position="381"/>
    </location>
</feature>
<evidence type="ECO:0000256" key="1">
    <source>
        <dbReference type="SAM" id="Coils"/>
    </source>
</evidence>
<dbReference type="AlphaFoldDB" id="A0A830HA22"/>
<name>A0A830HA22_9CHLO</name>
<reference evidence="3" key="1">
    <citation type="submission" date="2020-10" db="EMBL/GenBank/DDBJ databases">
        <title>Unveiling of a novel bifunctional photoreceptor, Dualchrome1, isolated from a cosmopolitan green alga.</title>
        <authorList>
            <person name="Suzuki S."/>
            <person name="Kawachi M."/>
        </authorList>
    </citation>
    <scope>NUCLEOTIDE SEQUENCE</scope>
    <source>
        <strain evidence="3">NIES 2893</strain>
    </source>
</reference>
<organism evidence="3 4">
    <name type="scientific">Pycnococcus provasolii</name>
    <dbReference type="NCBI Taxonomy" id="41880"/>
    <lineage>
        <taxon>Eukaryota</taxon>
        <taxon>Viridiplantae</taxon>
        <taxon>Chlorophyta</taxon>
        <taxon>Pseudoscourfieldiophyceae</taxon>
        <taxon>Pseudoscourfieldiales</taxon>
        <taxon>Pycnococcaceae</taxon>
        <taxon>Pycnococcus</taxon>
    </lineage>
</organism>
<evidence type="ECO:0000313" key="4">
    <source>
        <dbReference type="Proteomes" id="UP000660262"/>
    </source>
</evidence>
<evidence type="ECO:0000313" key="3">
    <source>
        <dbReference type="EMBL" id="GHP02451.1"/>
    </source>
</evidence>